<dbReference type="SUPFAM" id="SSF52047">
    <property type="entry name" value="RNI-like"/>
    <property type="match status" value="1"/>
</dbReference>
<evidence type="ECO:0000313" key="6">
    <source>
        <dbReference type="Proteomes" id="UP000019116"/>
    </source>
</evidence>
<dbReference type="Gramene" id="TraesRN1B0101204500.1">
    <property type="protein sequence ID" value="TraesRN1B0101204500.1"/>
    <property type="gene ID" value="TraesRN1B0101204500"/>
</dbReference>
<dbReference type="PANTHER" id="PTHR23155:SF1228">
    <property type="entry name" value="NB-ARC DOMAIN CONTAINING PROTEIN, EXPRESSED"/>
    <property type="match status" value="1"/>
</dbReference>
<dbReference type="PANTHER" id="PTHR23155">
    <property type="entry name" value="DISEASE RESISTANCE PROTEIN RP"/>
    <property type="match status" value="1"/>
</dbReference>
<feature type="domain" description="Disease resistance R13L4/SHOC-2-like LRR" evidence="4">
    <location>
        <begin position="115"/>
        <end position="217"/>
    </location>
</feature>
<protein>
    <recommendedName>
        <fullName evidence="7">FBD domain-containing protein</fullName>
    </recommendedName>
</protein>
<reference evidence="5" key="2">
    <citation type="submission" date="2018-10" db="UniProtKB">
        <authorList>
            <consortium name="EnsemblPlants"/>
        </authorList>
    </citation>
    <scope>IDENTIFICATION</scope>
</reference>
<dbReference type="Gramene" id="TraesCAD_scaffold_112623_01G000100.1">
    <property type="protein sequence ID" value="TraesCAD_scaffold_112623_01G000100.1"/>
    <property type="gene ID" value="TraesCAD_scaffold_112623_01G000100"/>
</dbReference>
<dbReference type="InterPro" id="IPR058922">
    <property type="entry name" value="WHD_DRP"/>
</dbReference>
<evidence type="ECO:0000259" key="4">
    <source>
        <dbReference type="Pfam" id="PF23598"/>
    </source>
</evidence>
<dbReference type="STRING" id="4565.A0A3B5Z4X0"/>
<dbReference type="InterPro" id="IPR036388">
    <property type="entry name" value="WH-like_DNA-bd_sf"/>
</dbReference>
<dbReference type="Gramene" id="TraesWEE_scaffold_168536_01G000100.1">
    <property type="protein sequence ID" value="TraesWEE_scaffold_168536_01G000100.1"/>
    <property type="gene ID" value="TraesWEE_scaffold_168536_01G000100"/>
</dbReference>
<dbReference type="Gene3D" id="3.80.10.10">
    <property type="entry name" value="Ribonuclease Inhibitor"/>
    <property type="match status" value="1"/>
</dbReference>
<feature type="domain" description="Disease resistance protein winged helix" evidence="3">
    <location>
        <begin position="2"/>
        <end position="65"/>
    </location>
</feature>
<evidence type="ECO:0008006" key="7">
    <source>
        <dbReference type="Google" id="ProtNLM"/>
    </source>
</evidence>
<dbReference type="Gene3D" id="1.10.10.10">
    <property type="entry name" value="Winged helix-like DNA-binding domain superfamily/Winged helix DNA-binding domain"/>
    <property type="match status" value="1"/>
</dbReference>
<accession>A0A3B5Z4X0</accession>
<dbReference type="InterPro" id="IPR055414">
    <property type="entry name" value="LRR_R13L4/SHOC2-like"/>
</dbReference>
<dbReference type="Proteomes" id="UP000019116">
    <property type="component" value="Chromosome 1B"/>
</dbReference>
<dbReference type="OrthoDB" id="1060944at2759"/>
<dbReference type="OMA" id="NIRTRCC"/>
<dbReference type="InterPro" id="IPR044974">
    <property type="entry name" value="Disease_R_plants"/>
</dbReference>
<keyword evidence="6" id="KW-1185">Reference proteome</keyword>
<dbReference type="Pfam" id="PF23598">
    <property type="entry name" value="LRR_14"/>
    <property type="match status" value="2"/>
</dbReference>
<evidence type="ECO:0000259" key="3">
    <source>
        <dbReference type="Pfam" id="PF23559"/>
    </source>
</evidence>
<reference evidence="5" key="1">
    <citation type="submission" date="2018-08" db="EMBL/GenBank/DDBJ databases">
        <authorList>
            <person name="Rossello M."/>
        </authorList>
    </citation>
    <scope>NUCLEOTIDE SEQUENCE [LARGE SCALE GENOMIC DNA]</scope>
    <source>
        <strain evidence="5">cv. Chinese Spring</strain>
    </source>
</reference>
<sequence length="429" mass="49048">MINIKVLKWKWIAEGFIATQWGSLDQVAENCFNDLVNRNMIQPVYGNYDTSVKYCRVHDMVLDLIISLSDEENFATVLNGRVCNSFPNKIRRLSMQSSGKEHKGAVGAITETKIHVRSLTIFWQVEQMPHLVDFHALRVLDLGDCKWLENKHVKHIASSRQLRYLRIGTSKITELPCEIGKLQHLETLDLRYCYSLPRLPSTVAQLRKLVRLFVNRNPCYTYPCLQVLKIQSGFGKVPRGMTSLENLMKLCIEVMEFDKEDLQVLMGMPSLAHLELEITRRAINEKLIIGSDGFKLLKVFCFRYSLFLTHVTVKSPGGLRLTFAPGAMPALRCLRLDLSPMLIASDFYADLGVEHLPGPAELEVQINCFRAAPGRVKALEYSIEKATNLLPKCIIRVSRVCEDQMYKDDKEWTRNEGQFLFTPTSSNFL</sequence>
<feature type="domain" description="Disease resistance R13L4/SHOC-2-like LRR" evidence="4">
    <location>
        <begin position="223"/>
        <end position="392"/>
    </location>
</feature>
<dbReference type="GO" id="GO:0006952">
    <property type="term" value="P:defense response"/>
    <property type="evidence" value="ECO:0007669"/>
    <property type="project" value="UniProtKB-KW"/>
</dbReference>
<dbReference type="AlphaFoldDB" id="A0A3B5Z4X0"/>
<organism evidence="5">
    <name type="scientific">Triticum aestivum</name>
    <name type="common">Wheat</name>
    <dbReference type="NCBI Taxonomy" id="4565"/>
    <lineage>
        <taxon>Eukaryota</taxon>
        <taxon>Viridiplantae</taxon>
        <taxon>Streptophyta</taxon>
        <taxon>Embryophyta</taxon>
        <taxon>Tracheophyta</taxon>
        <taxon>Spermatophyta</taxon>
        <taxon>Magnoliopsida</taxon>
        <taxon>Liliopsida</taxon>
        <taxon>Poales</taxon>
        <taxon>Poaceae</taxon>
        <taxon>BOP clade</taxon>
        <taxon>Pooideae</taxon>
        <taxon>Triticodae</taxon>
        <taxon>Triticeae</taxon>
        <taxon>Triticinae</taxon>
        <taxon>Triticum</taxon>
    </lineage>
</organism>
<dbReference type="Gramene" id="TraesCS1B02G438100.1">
    <property type="protein sequence ID" value="TraesCS1B02G438100.1"/>
    <property type="gene ID" value="TraesCS1B02G438100"/>
</dbReference>
<name>A0A3B5Z4X0_WHEAT</name>
<dbReference type="InterPro" id="IPR032675">
    <property type="entry name" value="LRR_dom_sf"/>
</dbReference>
<keyword evidence="2" id="KW-0611">Plant defense</keyword>
<keyword evidence="1" id="KW-0677">Repeat</keyword>
<proteinExistence type="predicted"/>
<dbReference type="Pfam" id="PF23559">
    <property type="entry name" value="WHD_DRP"/>
    <property type="match status" value="1"/>
</dbReference>
<dbReference type="SMR" id="A0A3B5Z4X0"/>
<evidence type="ECO:0000313" key="5">
    <source>
        <dbReference type="EnsemblPlants" id="TraesCS1B02G438100.1"/>
    </source>
</evidence>
<dbReference type="EnsemblPlants" id="TraesCS1B02G438100.1">
    <property type="protein sequence ID" value="TraesCS1B02G438100.1"/>
    <property type="gene ID" value="TraesCS1B02G438100"/>
</dbReference>
<evidence type="ECO:0000256" key="1">
    <source>
        <dbReference type="ARBA" id="ARBA00022737"/>
    </source>
</evidence>
<dbReference type="Gramene" id="TraesCS1B03G1179600.1">
    <property type="protein sequence ID" value="TraesCS1B03G1179600.1.CDS"/>
    <property type="gene ID" value="TraesCS1B03G1179600"/>
</dbReference>
<evidence type="ECO:0000256" key="2">
    <source>
        <dbReference type="ARBA" id="ARBA00022821"/>
    </source>
</evidence>